<dbReference type="FunFam" id="3.30.420.340:FF:000001">
    <property type="entry name" value="UvrABC system protein C"/>
    <property type="match status" value="1"/>
</dbReference>
<dbReference type="SUPFAM" id="SSF46600">
    <property type="entry name" value="C-terminal UvrC-binding domain of UvrB"/>
    <property type="match status" value="1"/>
</dbReference>
<dbReference type="KEGG" id="asip:AQUSIP_11700"/>
<feature type="domain" description="UvrC family homology region profile" evidence="10">
    <location>
        <begin position="251"/>
        <end position="479"/>
    </location>
</feature>
<gene>
    <name evidence="7 11" type="primary">uvrC</name>
    <name evidence="11" type="ORF">AQUSIP_11700</name>
</gene>
<keyword evidence="5 7" id="KW-0234">DNA repair</keyword>
<dbReference type="Proteomes" id="UP000324194">
    <property type="component" value="Chromosome 1"/>
</dbReference>
<evidence type="ECO:0000256" key="6">
    <source>
        <dbReference type="ARBA" id="ARBA00023236"/>
    </source>
</evidence>
<dbReference type="SMART" id="SM00278">
    <property type="entry name" value="HhH1"/>
    <property type="match status" value="2"/>
</dbReference>
<keyword evidence="3 7" id="KW-0228">DNA excision</keyword>
<evidence type="ECO:0000259" key="8">
    <source>
        <dbReference type="PROSITE" id="PS50151"/>
    </source>
</evidence>
<dbReference type="RefSeq" id="WP_148339140.1">
    <property type="nucleotide sequence ID" value="NZ_LR699119.1"/>
</dbReference>
<keyword evidence="2 7" id="KW-0227">DNA damage</keyword>
<dbReference type="Pfam" id="PF22920">
    <property type="entry name" value="UvrC_RNaseH"/>
    <property type="match status" value="1"/>
</dbReference>
<dbReference type="PROSITE" id="PS50151">
    <property type="entry name" value="UVR"/>
    <property type="match status" value="1"/>
</dbReference>
<dbReference type="InterPro" id="IPR004791">
    <property type="entry name" value="UvrC"/>
</dbReference>
<dbReference type="HAMAP" id="MF_00203">
    <property type="entry name" value="UvrC"/>
    <property type="match status" value="1"/>
</dbReference>
<comment type="subcellular location">
    <subcellularLocation>
        <location evidence="7">Cytoplasm</location>
    </subcellularLocation>
</comment>
<dbReference type="Pfam" id="PF14520">
    <property type="entry name" value="HHH_5"/>
    <property type="match status" value="1"/>
</dbReference>
<dbReference type="Gene3D" id="1.10.150.20">
    <property type="entry name" value="5' to 3' exonuclease, C-terminal subdomain"/>
    <property type="match status" value="1"/>
</dbReference>
<evidence type="ECO:0000256" key="4">
    <source>
        <dbReference type="ARBA" id="ARBA00022881"/>
    </source>
</evidence>
<dbReference type="PROSITE" id="PS50165">
    <property type="entry name" value="UVRC"/>
    <property type="match status" value="1"/>
</dbReference>
<keyword evidence="12" id="KW-1185">Reference proteome</keyword>
<dbReference type="CDD" id="cd10434">
    <property type="entry name" value="GIY-YIG_UvrC_Cho"/>
    <property type="match status" value="1"/>
</dbReference>
<dbReference type="InterPro" id="IPR038476">
    <property type="entry name" value="UvrC_RNase_H_dom_sf"/>
</dbReference>
<keyword evidence="1 7" id="KW-0963">Cytoplasm</keyword>
<dbReference type="InterPro" id="IPR010994">
    <property type="entry name" value="RuvA_2-like"/>
</dbReference>
<dbReference type="InterPro" id="IPR035901">
    <property type="entry name" value="GIY-YIG_endonuc_sf"/>
</dbReference>
<keyword evidence="6 7" id="KW-0742">SOS response</keyword>
<accession>A0A5E4PFU4</accession>
<protein>
    <recommendedName>
        <fullName evidence="7">UvrABC system protein C</fullName>
        <shortName evidence="7">Protein UvrC</shortName>
    </recommendedName>
    <alternativeName>
        <fullName evidence="7">Excinuclease ABC subunit C</fullName>
    </alternativeName>
</protein>
<dbReference type="Pfam" id="PF08459">
    <property type="entry name" value="UvrC_RNaseH_dom"/>
    <property type="match status" value="1"/>
</dbReference>
<organism evidence="11 12">
    <name type="scientific">Aquicella siphonis</name>
    <dbReference type="NCBI Taxonomy" id="254247"/>
    <lineage>
        <taxon>Bacteria</taxon>
        <taxon>Pseudomonadati</taxon>
        <taxon>Pseudomonadota</taxon>
        <taxon>Gammaproteobacteria</taxon>
        <taxon>Legionellales</taxon>
        <taxon>Coxiellaceae</taxon>
        <taxon>Aquicella</taxon>
    </lineage>
</organism>
<dbReference type="InterPro" id="IPR047296">
    <property type="entry name" value="GIY-YIG_UvrC_Cho"/>
</dbReference>
<dbReference type="GO" id="GO:0003677">
    <property type="term" value="F:DNA binding"/>
    <property type="evidence" value="ECO:0007669"/>
    <property type="project" value="UniProtKB-UniRule"/>
</dbReference>
<dbReference type="GO" id="GO:0009432">
    <property type="term" value="P:SOS response"/>
    <property type="evidence" value="ECO:0007669"/>
    <property type="project" value="UniProtKB-UniRule"/>
</dbReference>
<reference evidence="11 12" key="1">
    <citation type="submission" date="2019-08" db="EMBL/GenBank/DDBJ databases">
        <authorList>
            <person name="Guy L."/>
        </authorList>
    </citation>
    <scope>NUCLEOTIDE SEQUENCE [LARGE SCALE GENOMIC DNA]</scope>
    <source>
        <strain evidence="11 12">SGT-108</strain>
    </source>
</reference>
<dbReference type="EMBL" id="LR699119">
    <property type="protein sequence ID" value="VVC75870.1"/>
    <property type="molecule type" value="Genomic_DNA"/>
</dbReference>
<evidence type="ECO:0000256" key="3">
    <source>
        <dbReference type="ARBA" id="ARBA00022769"/>
    </source>
</evidence>
<dbReference type="InterPro" id="IPR050066">
    <property type="entry name" value="UvrABC_protein_C"/>
</dbReference>
<proteinExistence type="inferred from homology"/>
<dbReference type="Pfam" id="PF01541">
    <property type="entry name" value="GIY-YIG"/>
    <property type="match status" value="1"/>
</dbReference>
<evidence type="ECO:0000259" key="9">
    <source>
        <dbReference type="PROSITE" id="PS50164"/>
    </source>
</evidence>
<feature type="domain" description="UVR" evidence="8">
    <location>
        <begin position="201"/>
        <end position="236"/>
    </location>
</feature>
<feature type="domain" description="GIY-YIG" evidence="9">
    <location>
        <begin position="14"/>
        <end position="92"/>
    </location>
</feature>
<dbReference type="GO" id="GO:0006289">
    <property type="term" value="P:nucleotide-excision repair"/>
    <property type="evidence" value="ECO:0007669"/>
    <property type="project" value="UniProtKB-UniRule"/>
</dbReference>
<dbReference type="InterPro" id="IPR001943">
    <property type="entry name" value="UVR_dom"/>
</dbReference>
<dbReference type="SUPFAM" id="SSF47781">
    <property type="entry name" value="RuvA domain 2-like"/>
    <property type="match status" value="1"/>
</dbReference>
<dbReference type="PROSITE" id="PS50164">
    <property type="entry name" value="GIY_YIG"/>
    <property type="match status" value="1"/>
</dbReference>
<dbReference type="OrthoDB" id="9804933at2"/>
<evidence type="ECO:0000256" key="7">
    <source>
        <dbReference type="HAMAP-Rule" id="MF_00203"/>
    </source>
</evidence>
<dbReference type="SUPFAM" id="SSF82771">
    <property type="entry name" value="GIY-YIG endonuclease"/>
    <property type="match status" value="1"/>
</dbReference>
<dbReference type="NCBIfam" id="TIGR00194">
    <property type="entry name" value="uvrC"/>
    <property type="match status" value="1"/>
</dbReference>
<dbReference type="InterPro" id="IPR001162">
    <property type="entry name" value="UvrC_RNase_H_dom"/>
</dbReference>
<dbReference type="NCBIfam" id="NF001824">
    <property type="entry name" value="PRK00558.1-5"/>
    <property type="match status" value="1"/>
</dbReference>
<dbReference type="AlphaFoldDB" id="A0A5E4PFU4"/>
<evidence type="ECO:0000313" key="12">
    <source>
        <dbReference type="Proteomes" id="UP000324194"/>
    </source>
</evidence>
<dbReference type="Gene3D" id="3.30.420.340">
    <property type="entry name" value="UvrC, RNAse H endonuclease domain"/>
    <property type="match status" value="1"/>
</dbReference>
<evidence type="ECO:0000256" key="5">
    <source>
        <dbReference type="ARBA" id="ARBA00023204"/>
    </source>
</evidence>
<dbReference type="SMART" id="SM00465">
    <property type="entry name" value="GIYc"/>
    <property type="match status" value="1"/>
</dbReference>
<dbReference type="Gene3D" id="3.40.1440.10">
    <property type="entry name" value="GIY-YIG endonuclease"/>
    <property type="match status" value="1"/>
</dbReference>
<name>A0A5E4PFU4_9COXI</name>
<dbReference type="GO" id="GO:0009381">
    <property type="term" value="F:excinuclease ABC activity"/>
    <property type="evidence" value="ECO:0007669"/>
    <property type="project" value="UniProtKB-UniRule"/>
</dbReference>
<dbReference type="Pfam" id="PF02151">
    <property type="entry name" value="UVR"/>
    <property type="match status" value="1"/>
</dbReference>
<evidence type="ECO:0000256" key="2">
    <source>
        <dbReference type="ARBA" id="ARBA00022763"/>
    </source>
</evidence>
<comment type="function">
    <text evidence="7">The UvrABC repair system catalyzes the recognition and processing of DNA lesions. UvrC both incises the 5' and 3' sides of the lesion. The N-terminal half is responsible for the 3' incision and the C-terminal half is responsible for the 5' incision.</text>
</comment>
<dbReference type="InterPro" id="IPR003583">
    <property type="entry name" value="Hlx-hairpin-Hlx_DNA-bd_motif"/>
</dbReference>
<dbReference type="PANTHER" id="PTHR30562:SF1">
    <property type="entry name" value="UVRABC SYSTEM PROTEIN C"/>
    <property type="match status" value="1"/>
</dbReference>
<comment type="similarity">
    <text evidence="7">Belongs to the UvrC family.</text>
</comment>
<comment type="subunit">
    <text evidence="7">Interacts with UvrB in an incision complex.</text>
</comment>
<evidence type="ECO:0000313" key="11">
    <source>
        <dbReference type="EMBL" id="VVC75870.1"/>
    </source>
</evidence>
<evidence type="ECO:0000259" key="10">
    <source>
        <dbReference type="PROSITE" id="PS50165"/>
    </source>
</evidence>
<sequence>MIKNIKTFLANLSHHPGVYQMLGDKGEVLYVGKAKDLKRRVSSYFGGKSKDPKTLSLVEHIHDINITITHTENEAVLLECNLIKKHRPRYNVLLRDDKSYPYILISHHGYPRIDVYRGARKKNALYFGPYPSSLAVRETISLIQKIFRIRTCRDSYFNARTRPCLLYQIGRCSGPCVKLISEADYAHYVQLAILFLEGKSHQVIEELQCRMETAAHALDYELAGFYRDQITRLRQIQDRQYVNVTHGNADVIGFAMQAGIVCLQLLSIRGGQVLDSRSYFPAVPAYSHTDEIIEAFLTQHYLADASHVESIPRLIVVDAQILEQKLLENVLAEQAGHKVEVLKPSRGEKKKWLAMATLSARQSLSAHIYNKTNLQERVLALQAALNLKNPPRRIECFDISHTMGEATVAACVVFDQNGPVKCDYRRFNIHDIQPGDDIAAMRQALTRRFKRLQKEHALLPDLVLIDGGQAQLAAAKDILADLQIHSLLLVGVSKGPDRKPGFETLHIDGLPPVRWPADAPALHFIQQIRDEAHRFAITGHRQRRDKTRRQSPLERLPGIGAKRRRDLLRYFGGIQGIAHASLDELTKVSGISRSLAERIFAAFHDTTV</sequence>
<dbReference type="PANTHER" id="PTHR30562">
    <property type="entry name" value="UVRC/OXIDOREDUCTASE"/>
    <property type="match status" value="1"/>
</dbReference>
<dbReference type="InterPro" id="IPR000305">
    <property type="entry name" value="GIY-YIG_endonuc"/>
</dbReference>
<dbReference type="Gene3D" id="4.10.860.10">
    <property type="entry name" value="UVR domain"/>
    <property type="match status" value="1"/>
</dbReference>
<dbReference type="GO" id="GO:0009380">
    <property type="term" value="C:excinuclease repair complex"/>
    <property type="evidence" value="ECO:0007669"/>
    <property type="project" value="InterPro"/>
</dbReference>
<dbReference type="GO" id="GO:0005737">
    <property type="term" value="C:cytoplasm"/>
    <property type="evidence" value="ECO:0007669"/>
    <property type="project" value="UniProtKB-SubCell"/>
</dbReference>
<evidence type="ECO:0000256" key="1">
    <source>
        <dbReference type="ARBA" id="ARBA00022490"/>
    </source>
</evidence>
<dbReference type="InterPro" id="IPR036876">
    <property type="entry name" value="UVR_dom_sf"/>
</dbReference>
<dbReference type="FunFam" id="3.40.1440.10:FF:000001">
    <property type="entry name" value="UvrABC system protein C"/>
    <property type="match status" value="1"/>
</dbReference>
<keyword evidence="4 7" id="KW-0267">Excision nuclease</keyword>